<accession>A0A1N7JNQ7</accession>
<dbReference type="STRING" id="80876.SAMN05421779_102403"/>
<organism evidence="2 3">
    <name type="scientific">Insolitispirillum peregrinum</name>
    <dbReference type="NCBI Taxonomy" id="80876"/>
    <lineage>
        <taxon>Bacteria</taxon>
        <taxon>Pseudomonadati</taxon>
        <taxon>Pseudomonadota</taxon>
        <taxon>Alphaproteobacteria</taxon>
        <taxon>Rhodospirillales</taxon>
        <taxon>Novispirillaceae</taxon>
        <taxon>Insolitispirillum</taxon>
    </lineage>
</organism>
<feature type="domain" description="Glutamine amidotransferase" evidence="1">
    <location>
        <begin position="82"/>
        <end position="212"/>
    </location>
</feature>
<proteinExistence type="predicted"/>
<dbReference type="GO" id="GO:0005829">
    <property type="term" value="C:cytosol"/>
    <property type="evidence" value="ECO:0007669"/>
    <property type="project" value="TreeGrafter"/>
</dbReference>
<dbReference type="Proteomes" id="UP000185678">
    <property type="component" value="Unassembled WGS sequence"/>
</dbReference>
<dbReference type="InterPro" id="IPR017926">
    <property type="entry name" value="GATASE"/>
</dbReference>
<dbReference type="AlphaFoldDB" id="A0A1N7JNQ7"/>
<dbReference type="PANTHER" id="PTHR42695:SF5">
    <property type="entry name" value="GLUTAMINE AMIDOTRANSFERASE YLR126C-RELATED"/>
    <property type="match status" value="1"/>
</dbReference>
<name>A0A1N7JNQ7_9PROT</name>
<dbReference type="EMBL" id="FTOA01000002">
    <property type="protein sequence ID" value="SIS50989.1"/>
    <property type="molecule type" value="Genomic_DNA"/>
</dbReference>
<evidence type="ECO:0000313" key="2">
    <source>
        <dbReference type="EMBL" id="SIS50989.1"/>
    </source>
</evidence>
<dbReference type="OrthoDB" id="9813383at2"/>
<dbReference type="Pfam" id="PF00117">
    <property type="entry name" value="GATase"/>
    <property type="match status" value="1"/>
</dbReference>
<gene>
    <name evidence="2" type="ORF">SAMN05421779_102403</name>
</gene>
<dbReference type="InterPro" id="IPR044992">
    <property type="entry name" value="ChyE-like"/>
</dbReference>
<dbReference type="RefSeq" id="WP_076399268.1">
    <property type="nucleotide sequence ID" value="NZ_FTOA01000002.1"/>
</dbReference>
<protein>
    <submittedName>
        <fullName evidence="2">GMP synthase (Glutamine-hydrolysing)</fullName>
    </submittedName>
</protein>
<dbReference type="Gene3D" id="3.40.50.880">
    <property type="match status" value="1"/>
</dbReference>
<dbReference type="InterPro" id="IPR029062">
    <property type="entry name" value="Class_I_gatase-like"/>
</dbReference>
<dbReference type="SUPFAM" id="SSF52317">
    <property type="entry name" value="Class I glutamine amidotransferase-like"/>
    <property type="match status" value="1"/>
</dbReference>
<evidence type="ECO:0000259" key="1">
    <source>
        <dbReference type="Pfam" id="PF00117"/>
    </source>
</evidence>
<dbReference type="PANTHER" id="PTHR42695">
    <property type="entry name" value="GLUTAMINE AMIDOTRANSFERASE YLR126C-RELATED"/>
    <property type="match status" value="1"/>
</dbReference>
<keyword evidence="3" id="KW-1185">Reference proteome</keyword>
<sequence>MPQLALLVIDGTPRTARRTAHLEAVGGGGAAQVLLETLDRLCPQAVLTVLRAGDGQELPAGLALNSFNGILWTGTDLSVCESPDSPLIAQHLALMRACAQAGVPVFGSGWGMHLAVVALGGEVTRNPLRREFPLARKIQLTQCGVTHPVFAGRTQSYDAFALHADVIEALPLGSLILAYNRTGGVQAVEIPLPGGSTFCGVQYLPEFDLREMASYATLHQDDLIDEGLFADSGQVAAFSRRAIECQVSERADLLVALGLDDDILRDDIRQQDLASWLAMIHR</sequence>
<evidence type="ECO:0000313" key="3">
    <source>
        <dbReference type="Proteomes" id="UP000185678"/>
    </source>
</evidence>
<reference evidence="2 3" key="1">
    <citation type="submission" date="2017-01" db="EMBL/GenBank/DDBJ databases">
        <authorList>
            <person name="Mah S.A."/>
            <person name="Swanson W.J."/>
            <person name="Moy G.W."/>
            <person name="Vacquier V.D."/>
        </authorList>
    </citation>
    <scope>NUCLEOTIDE SEQUENCE [LARGE SCALE GENOMIC DNA]</scope>
    <source>
        <strain evidence="2 3">DSM 11589</strain>
    </source>
</reference>